<feature type="region of interest" description="Disordered" evidence="1">
    <location>
        <begin position="1"/>
        <end position="31"/>
    </location>
</feature>
<gene>
    <name evidence="3" type="ORF">Vgi01_38960</name>
</gene>
<dbReference type="SUPFAM" id="SSF56112">
    <property type="entry name" value="Protein kinase-like (PK-like)"/>
    <property type="match status" value="1"/>
</dbReference>
<feature type="compositionally biased region" description="Acidic residues" evidence="1">
    <location>
        <begin position="13"/>
        <end position="25"/>
    </location>
</feature>
<evidence type="ECO:0000313" key="4">
    <source>
        <dbReference type="Proteomes" id="UP000647860"/>
    </source>
</evidence>
<organism evidence="3 4">
    <name type="scientific">Micromonospora gifhornensis</name>
    <dbReference type="NCBI Taxonomy" id="84594"/>
    <lineage>
        <taxon>Bacteria</taxon>
        <taxon>Bacillati</taxon>
        <taxon>Actinomycetota</taxon>
        <taxon>Actinomycetes</taxon>
        <taxon>Micromonosporales</taxon>
        <taxon>Micromonosporaceae</taxon>
        <taxon>Micromonospora</taxon>
    </lineage>
</organism>
<dbReference type="InterPro" id="IPR002575">
    <property type="entry name" value="Aminoglycoside_PTrfase"/>
</dbReference>
<evidence type="ECO:0000256" key="1">
    <source>
        <dbReference type="SAM" id="MobiDB-lite"/>
    </source>
</evidence>
<reference evidence="3 4" key="1">
    <citation type="submission" date="2021-01" db="EMBL/GenBank/DDBJ databases">
        <title>Whole genome shotgun sequence of Verrucosispora gifhornensis NBRC 16317.</title>
        <authorList>
            <person name="Komaki H."/>
            <person name="Tamura T."/>
        </authorList>
    </citation>
    <scope>NUCLEOTIDE SEQUENCE [LARGE SCALE GENOMIC DNA]</scope>
    <source>
        <strain evidence="3 4">NBRC 16317</strain>
    </source>
</reference>
<dbReference type="RefSeq" id="WP_204291940.1">
    <property type="nucleotide sequence ID" value="NZ_BAAAGZ010000018.1"/>
</dbReference>
<keyword evidence="4" id="KW-1185">Reference proteome</keyword>
<evidence type="ECO:0000313" key="3">
    <source>
        <dbReference type="EMBL" id="GIJ17212.1"/>
    </source>
</evidence>
<feature type="compositionally biased region" description="Basic and acidic residues" evidence="1">
    <location>
        <begin position="1"/>
        <end position="10"/>
    </location>
</feature>
<feature type="domain" description="Aminoglycoside phosphotransferase" evidence="2">
    <location>
        <begin position="59"/>
        <end position="295"/>
    </location>
</feature>
<dbReference type="Proteomes" id="UP000647860">
    <property type="component" value="Unassembled WGS sequence"/>
</dbReference>
<dbReference type="PANTHER" id="PTHR47829:SF1">
    <property type="entry name" value="HAD FAMILY PHOSPHATASE"/>
    <property type="match status" value="1"/>
</dbReference>
<dbReference type="InterPro" id="IPR052898">
    <property type="entry name" value="ACAD10-like"/>
</dbReference>
<proteinExistence type="predicted"/>
<sequence length="354" mass="38432">MPDPADHATPDDAASDDATPDDAASDDGGPLPGLDLDRLATYLHRQVPGLLTGPLHGALLTGGRSNLTYAVTDGQTRWVLRRPPLGHVLATAHDMGREYRVMHALAPTAVPVPPMVHHCADPTVLGVPFYLMGQVPGRVHREPEELVGWSPSQVRDLAFRLIDLLAVLHTVEPASVGLADFGRPDGFNARQVRRWKRQLDASRSRDLPGIGELHDRLAAAVPETRSAAVLHGDFRLDNVLLGEDRTVRAVLDWEMSTLGDPLADLALSLVYARRVTAPGQPDTDELAARYARRTGRSVDALPWYLAFAAFKLAVILEGVHYRYVQGQTVGDGFDQIGARVPPLIAEGLSTLGRR</sequence>
<dbReference type="EMBL" id="BOPA01000027">
    <property type="protein sequence ID" value="GIJ17212.1"/>
    <property type="molecule type" value="Genomic_DNA"/>
</dbReference>
<name>A0ABQ4IH56_9ACTN</name>
<dbReference type="Pfam" id="PF01636">
    <property type="entry name" value="APH"/>
    <property type="match status" value="1"/>
</dbReference>
<dbReference type="PANTHER" id="PTHR47829">
    <property type="entry name" value="HYDROLASE, PUTATIVE (AFU_ORTHOLOGUE AFUA_1G12880)-RELATED"/>
    <property type="match status" value="1"/>
</dbReference>
<protein>
    <submittedName>
        <fullName evidence="3">Acyl-CoA dehydrogenase</fullName>
    </submittedName>
</protein>
<dbReference type="Gene3D" id="3.30.200.20">
    <property type="entry name" value="Phosphorylase Kinase, domain 1"/>
    <property type="match status" value="1"/>
</dbReference>
<comment type="caution">
    <text evidence="3">The sequence shown here is derived from an EMBL/GenBank/DDBJ whole genome shotgun (WGS) entry which is preliminary data.</text>
</comment>
<dbReference type="CDD" id="cd05154">
    <property type="entry name" value="ACAD10_11_N-like"/>
    <property type="match status" value="1"/>
</dbReference>
<evidence type="ECO:0000259" key="2">
    <source>
        <dbReference type="Pfam" id="PF01636"/>
    </source>
</evidence>
<accession>A0ABQ4IH56</accession>
<dbReference type="InterPro" id="IPR011009">
    <property type="entry name" value="Kinase-like_dom_sf"/>
</dbReference>
<dbReference type="InterPro" id="IPR041726">
    <property type="entry name" value="ACAD10_11_N"/>
</dbReference>
<dbReference type="Gene3D" id="3.90.1200.10">
    <property type="match status" value="1"/>
</dbReference>